<evidence type="ECO:0000313" key="3">
    <source>
        <dbReference type="Proteomes" id="UP001314169"/>
    </source>
</evidence>
<keyword evidence="1" id="KW-1133">Transmembrane helix</keyword>
<feature type="transmembrane region" description="Helical" evidence="1">
    <location>
        <begin position="20"/>
        <end position="41"/>
    </location>
</feature>
<accession>A0ABP0A0Z1</accession>
<keyword evidence="1" id="KW-0812">Transmembrane</keyword>
<evidence type="ECO:0000313" key="2">
    <source>
        <dbReference type="EMBL" id="CAK6444169.1"/>
    </source>
</evidence>
<sequence length="109" mass="12302">MPVKILSNSDLTSNSKYKFPMVFTFVLFFLFINSVVLNALLRAVQVDTEESHLMTLDRCIACKNQLKTPVVAAQAGSPLPISLDQLWEFRERRGGQGVTQLTFSQPQLR</sequence>
<dbReference type="EMBL" id="OY882861">
    <property type="protein sequence ID" value="CAK6444169.1"/>
    <property type="molecule type" value="Genomic_DNA"/>
</dbReference>
<gene>
    <name evidence="2" type="ORF">MPIPNATIZW_LOCUS12475</name>
</gene>
<keyword evidence="1" id="KW-0472">Membrane</keyword>
<organism evidence="2 3">
    <name type="scientific">Pipistrellus nathusii</name>
    <name type="common">Nathusius' pipistrelle</name>
    <dbReference type="NCBI Taxonomy" id="59473"/>
    <lineage>
        <taxon>Eukaryota</taxon>
        <taxon>Metazoa</taxon>
        <taxon>Chordata</taxon>
        <taxon>Craniata</taxon>
        <taxon>Vertebrata</taxon>
        <taxon>Euteleostomi</taxon>
        <taxon>Mammalia</taxon>
        <taxon>Eutheria</taxon>
        <taxon>Laurasiatheria</taxon>
        <taxon>Chiroptera</taxon>
        <taxon>Yangochiroptera</taxon>
        <taxon>Vespertilionidae</taxon>
        <taxon>Pipistrellus</taxon>
    </lineage>
</organism>
<protein>
    <submittedName>
        <fullName evidence="2">Uncharacterized protein</fullName>
    </submittedName>
</protein>
<keyword evidence="3" id="KW-1185">Reference proteome</keyword>
<name>A0ABP0A0Z1_PIPNA</name>
<reference evidence="2" key="1">
    <citation type="submission" date="2023-12" db="EMBL/GenBank/DDBJ databases">
        <authorList>
            <person name="Brown T."/>
        </authorList>
    </citation>
    <scope>NUCLEOTIDE SEQUENCE</scope>
</reference>
<dbReference type="Proteomes" id="UP001314169">
    <property type="component" value="Chromosome 4"/>
</dbReference>
<proteinExistence type="predicted"/>
<evidence type="ECO:0000256" key="1">
    <source>
        <dbReference type="SAM" id="Phobius"/>
    </source>
</evidence>